<dbReference type="Pfam" id="PF14752">
    <property type="entry name" value="RBP_receptor"/>
    <property type="match status" value="1"/>
</dbReference>
<accession>A0ABQ9E4W5</accession>
<evidence type="ECO:0000313" key="2">
    <source>
        <dbReference type="EMBL" id="KAJ8298348.1"/>
    </source>
</evidence>
<feature type="transmembrane region" description="Helical" evidence="1">
    <location>
        <begin position="198"/>
        <end position="224"/>
    </location>
</feature>
<protein>
    <submittedName>
        <fullName evidence="2">Uncharacterized protein</fullName>
    </submittedName>
</protein>
<feature type="transmembrane region" description="Helical" evidence="1">
    <location>
        <begin position="41"/>
        <end position="65"/>
    </location>
</feature>
<proteinExistence type="predicted"/>
<evidence type="ECO:0000256" key="1">
    <source>
        <dbReference type="SAM" id="Phobius"/>
    </source>
</evidence>
<sequence length="314" mass="35626">PQDAFTRSNRVSYAAAFGAIASLCSKVIFESRYAIDYDGLPYFKVFVALLSMFLYGVGYFPLFAALAVNSVFGYAVGTLYAWMLTCVTFYGTLYCPSLRPVSKLISNCNTSIELGTINNVLVEFCRMQCRAMKLCRYNYYVNLPVRFVLSVKRKHFFGFMVDYAEGEDMIAAIRKSYQGMHVHGLLVPPEPVKYSSRILSVAVVSFCLLYAALVELMIGIIPLFEFFELMIGIVWTLAGNGQLQEAALLFGLTDIVYYLETFQIGIDYAIGISLYIINVLKKQIIEHQIMNFENEKHVYDKQQNKSKTQQNTIK</sequence>
<feature type="transmembrane region" description="Helical" evidence="1">
    <location>
        <begin position="71"/>
        <end position="93"/>
    </location>
</feature>
<keyword evidence="1" id="KW-0812">Transmembrane</keyword>
<comment type="caution">
    <text evidence="2">The sequence shown here is derived from an EMBL/GenBank/DDBJ whole genome shotgun (WGS) entry which is preliminary data.</text>
</comment>
<organism evidence="2 3">
    <name type="scientific">Tegillarca granosa</name>
    <name type="common">Malaysian cockle</name>
    <name type="synonym">Anadara granosa</name>
    <dbReference type="NCBI Taxonomy" id="220873"/>
    <lineage>
        <taxon>Eukaryota</taxon>
        <taxon>Metazoa</taxon>
        <taxon>Spiralia</taxon>
        <taxon>Lophotrochozoa</taxon>
        <taxon>Mollusca</taxon>
        <taxon>Bivalvia</taxon>
        <taxon>Autobranchia</taxon>
        <taxon>Pteriomorphia</taxon>
        <taxon>Arcoida</taxon>
        <taxon>Arcoidea</taxon>
        <taxon>Arcidae</taxon>
        <taxon>Tegillarca</taxon>
    </lineage>
</organism>
<dbReference type="EMBL" id="JARBDR010000923">
    <property type="protein sequence ID" value="KAJ8298348.1"/>
    <property type="molecule type" value="Genomic_DNA"/>
</dbReference>
<evidence type="ECO:0000313" key="3">
    <source>
        <dbReference type="Proteomes" id="UP001217089"/>
    </source>
</evidence>
<reference evidence="2 3" key="1">
    <citation type="submission" date="2022-12" db="EMBL/GenBank/DDBJ databases">
        <title>Chromosome-level genome of Tegillarca granosa.</title>
        <authorList>
            <person name="Kim J."/>
        </authorList>
    </citation>
    <scope>NUCLEOTIDE SEQUENCE [LARGE SCALE GENOMIC DNA]</scope>
    <source>
        <strain evidence="2">Teg-2019</strain>
        <tissue evidence="2">Adductor muscle</tissue>
    </source>
</reference>
<keyword evidence="1" id="KW-1133">Transmembrane helix</keyword>
<gene>
    <name evidence="2" type="ORF">KUTeg_024879</name>
</gene>
<dbReference type="InterPro" id="IPR026612">
    <property type="entry name" value="STRA6-like"/>
</dbReference>
<feature type="transmembrane region" description="Helical" evidence="1">
    <location>
        <begin position="255"/>
        <end position="280"/>
    </location>
</feature>
<name>A0ABQ9E4W5_TEGGR</name>
<keyword evidence="1" id="KW-0472">Membrane</keyword>
<keyword evidence="3" id="KW-1185">Reference proteome</keyword>
<feature type="non-terminal residue" evidence="2">
    <location>
        <position position="1"/>
    </location>
</feature>
<dbReference type="Proteomes" id="UP001217089">
    <property type="component" value="Unassembled WGS sequence"/>
</dbReference>